<name>A0A345CT68_9GAMM</name>
<accession>A0A345CT68</accession>
<reference evidence="1 2" key="1">
    <citation type="submission" date="2016-01" db="EMBL/GenBank/DDBJ databases">
        <authorList>
            <person name="Oliw E.H."/>
        </authorList>
    </citation>
    <scope>NUCLEOTIDE SEQUENCE [LARGE SCALE GENOMIC DNA]</scope>
    <source>
        <strain evidence="1 2">MDcuke</strain>
    </source>
</reference>
<dbReference type="Proteomes" id="UP000264980">
    <property type="component" value="Chromosome"/>
</dbReference>
<evidence type="ECO:0000313" key="2">
    <source>
        <dbReference type="Proteomes" id="UP000264980"/>
    </source>
</evidence>
<organism evidence="1 2">
    <name type="scientific">Erwinia tracheiphila</name>
    <dbReference type="NCBI Taxonomy" id="65700"/>
    <lineage>
        <taxon>Bacteria</taxon>
        <taxon>Pseudomonadati</taxon>
        <taxon>Pseudomonadota</taxon>
        <taxon>Gammaproteobacteria</taxon>
        <taxon>Enterobacterales</taxon>
        <taxon>Erwiniaceae</taxon>
        <taxon>Erwinia</taxon>
    </lineage>
</organism>
<gene>
    <name evidence="1" type="ORF">AV903_12240</name>
</gene>
<protein>
    <submittedName>
        <fullName evidence="1">Uncharacterized protein</fullName>
    </submittedName>
</protein>
<dbReference type="RefSeq" id="WP_233480260.1">
    <property type="nucleotide sequence ID" value="NZ_CP013970.1"/>
</dbReference>
<dbReference type="AlphaFoldDB" id="A0A345CT68"/>
<proteinExistence type="predicted"/>
<evidence type="ECO:0000313" key="1">
    <source>
        <dbReference type="EMBL" id="AXF76635.1"/>
    </source>
</evidence>
<dbReference type="EMBL" id="CP013970">
    <property type="protein sequence ID" value="AXF76635.1"/>
    <property type="molecule type" value="Genomic_DNA"/>
</dbReference>
<sequence>MTVKELIRNYLSGKGFVLTGDIHNYICSGGHSPFGTGPCLSRMRKSGELLSQGGGHKTAYRLNPDFVPEKSTVRPSAPKPKILQEWKEPMRQAELESNGVFENCRSSSQVYAMDRLLREVRNAANLVRP</sequence>